<dbReference type="EMBL" id="KI545851">
    <property type="protein sequence ID" value="EST10175.1"/>
    <property type="molecule type" value="Genomic_DNA"/>
</dbReference>
<protein>
    <submittedName>
        <fullName evidence="1">Uncharacterized protein</fullName>
    </submittedName>
</protein>
<dbReference type="OMA" id="GDKQHLC"/>
<sequence length="277" mass="28188">MKTEAAILASSVIALVAVLAASSTIAAPMEKRLMMALSLQASPTVAEIDLGGLLPTPTVPPIAGEIANIFTSVADGVTGLIPTTIPSPTLPDLLPDLTVSVAIAAPTAPPEAQVLGLLAQKALNAVPTLLIQNLVQIQSEFSAALASIATATPTPLVYVATENGAEVTRTSTPTLPSFAANGVINPLSVLANALPRPTDFVQEVTSVIGGVTSVLQLPALPLPTDLIPLLGTMQLPQLDVPGLLGDKQHLCVKDGNGHQLGLCENGPIINDSEVIAI</sequence>
<dbReference type="AlphaFoldDB" id="V5EX06"/>
<name>V5EX06_KALBG</name>
<evidence type="ECO:0000313" key="2">
    <source>
        <dbReference type="Proteomes" id="UP000019377"/>
    </source>
</evidence>
<evidence type="ECO:0000313" key="1">
    <source>
        <dbReference type="EMBL" id="EST10175.1"/>
    </source>
</evidence>
<reference evidence="2" key="1">
    <citation type="journal article" date="2013" name="Genome Announc.">
        <title>Draft genome sequence of Pseudozyma brasiliensis sp. nov. strain GHG001, a high producer of endo-1,4-xylanase isolated from an insect pest of sugarcane.</title>
        <authorList>
            <person name="Oliveira J.V.D.C."/>
            <person name="dos Santos R.A.C."/>
            <person name="Borges T.A."/>
            <person name="Riano-Pachon D.M."/>
            <person name="Goldman G.H."/>
        </authorList>
    </citation>
    <scope>NUCLEOTIDE SEQUENCE [LARGE SCALE GENOMIC DNA]</scope>
    <source>
        <strain evidence="2">GHG001</strain>
    </source>
</reference>
<dbReference type="eggNOG" id="ENOG502R38D">
    <property type="taxonomic scope" value="Eukaryota"/>
</dbReference>
<dbReference type="GeneID" id="27418813"/>
<proteinExistence type="predicted"/>
<organism evidence="1 2">
    <name type="scientific">Kalmanozyma brasiliensis (strain GHG001)</name>
    <name type="common">Yeast</name>
    <name type="synonym">Pseudozyma brasiliensis</name>
    <dbReference type="NCBI Taxonomy" id="1365824"/>
    <lineage>
        <taxon>Eukaryota</taxon>
        <taxon>Fungi</taxon>
        <taxon>Dikarya</taxon>
        <taxon>Basidiomycota</taxon>
        <taxon>Ustilaginomycotina</taxon>
        <taxon>Ustilaginomycetes</taxon>
        <taxon>Ustilaginales</taxon>
        <taxon>Ustilaginaceae</taxon>
        <taxon>Kalmanozyma</taxon>
    </lineage>
</organism>
<dbReference type="OrthoDB" id="2553789at2759"/>
<dbReference type="RefSeq" id="XP_016295164.1">
    <property type="nucleotide sequence ID" value="XM_016436184.1"/>
</dbReference>
<dbReference type="HOGENOM" id="CLU_1005184_0_0_1"/>
<dbReference type="Proteomes" id="UP000019377">
    <property type="component" value="Unassembled WGS sequence"/>
</dbReference>
<keyword evidence="2" id="KW-1185">Reference proteome</keyword>
<accession>V5EX06</accession>
<gene>
    <name evidence="1" type="ORF">PSEUBRA_SCAF1g00622</name>
</gene>